<keyword evidence="4 8" id="KW-1003">Cell membrane</keyword>
<dbReference type="PANTHER" id="PTHR34295">
    <property type="entry name" value="BIOTIN TRANSPORTER BIOY"/>
    <property type="match status" value="1"/>
</dbReference>
<evidence type="ECO:0000256" key="6">
    <source>
        <dbReference type="ARBA" id="ARBA00022989"/>
    </source>
</evidence>
<accession>A0ABX2T6R5</accession>
<keyword evidence="7 8" id="KW-0472">Membrane</keyword>
<evidence type="ECO:0000256" key="8">
    <source>
        <dbReference type="PIRNR" id="PIRNR016661"/>
    </source>
</evidence>
<feature type="transmembrane region" description="Helical" evidence="9">
    <location>
        <begin position="73"/>
        <end position="98"/>
    </location>
</feature>
<keyword evidence="3 8" id="KW-0813">Transport</keyword>
<dbReference type="Gene3D" id="1.10.1760.20">
    <property type="match status" value="1"/>
</dbReference>
<feature type="transmembrane region" description="Helical" evidence="9">
    <location>
        <begin position="49"/>
        <end position="67"/>
    </location>
</feature>
<feature type="transmembrane region" description="Helical" evidence="9">
    <location>
        <begin position="144"/>
        <end position="166"/>
    </location>
</feature>
<evidence type="ECO:0000256" key="4">
    <source>
        <dbReference type="ARBA" id="ARBA00022475"/>
    </source>
</evidence>
<evidence type="ECO:0000256" key="7">
    <source>
        <dbReference type="ARBA" id="ARBA00023136"/>
    </source>
</evidence>
<dbReference type="Proteomes" id="UP000584642">
    <property type="component" value="Unassembled WGS sequence"/>
</dbReference>
<comment type="caution">
    <text evidence="10">The sequence shown here is derived from an EMBL/GenBank/DDBJ whole genome shotgun (WGS) entry which is preliminary data.</text>
</comment>
<dbReference type="PANTHER" id="PTHR34295:SF4">
    <property type="entry name" value="BIOTIN TRANSPORTER BIOY-RELATED"/>
    <property type="match status" value="1"/>
</dbReference>
<keyword evidence="11" id="KW-1185">Reference proteome</keyword>
<keyword evidence="6 9" id="KW-1133">Transmembrane helix</keyword>
<dbReference type="InterPro" id="IPR003784">
    <property type="entry name" value="BioY"/>
</dbReference>
<comment type="similarity">
    <text evidence="2 8">Belongs to the BioY family.</text>
</comment>
<sequence length="174" mass="17398">MVLCALFAAVVAALGVVPPIPIGFLPVPITAQTLGVMLAGAILGPRLGFLALALFVLLVAIGLPVLPGGRGGLGVLMGPTGGFILSWPVGAFAVGWLARRMTAGTRPLPLFVCCALGGIGAVYAGGIAWLWLVSGLPLEKAAMGTLAFVPGDLIKAAAAAAVAATVRRVRPMPV</sequence>
<evidence type="ECO:0000313" key="10">
    <source>
        <dbReference type="EMBL" id="NYZ19991.1"/>
    </source>
</evidence>
<keyword evidence="5 9" id="KW-0812">Transmembrane</keyword>
<evidence type="ECO:0000256" key="1">
    <source>
        <dbReference type="ARBA" id="ARBA00004651"/>
    </source>
</evidence>
<evidence type="ECO:0000256" key="5">
    <source>
        <dbReference type="ARBA" id="ARBA00022692"/>
    </source>
</evidence>
<reference evidence="10 11" key="1">
    <citation type="submission" date="2020-05" db="EMBL/GenBank/DDBJ databases">
        <title>Azospirillum oleiclasticum sp. nov, a nitrogen-fixing and heavy crude oil-emulsifying bacterium isolated from the crude oil of Yumen Oilfield.</title>
        <authorList>
            <person name="Wu D."/>
            <person name="Cai M."/>
            <person name="Zhang X."/>
        </authorList>
    </citation>
    <scope>NUCLEOTIDE SEQUENCE [LARGE SCALE GENOMIC DNA]</scope>
    <source>
        <strain evidence="10 11">ROY-1-1-2</strain>
    </source>
</reference>
<comment type="subcellular location">
    <subcellularLocation>
        <location evidence="1 8">Cell membrane</location>
        <topology evidence="1 8">Multi-pass membrane protein</topology>
    </subcellularLocation>
</comment>
<evidence type="ECO:0000313" key="11">
    <source>
        <dbReference type="Proteomes" id="UP000584642"/>
    </source>
</evidence>
<dbReference type="Pfam" id="PF02632">
    <property type="entry name" value="BioY"/>
    <property type="match status" value="1"/>
</dbReference>
<evidence type="ECO:0000256" key="9">
    <source>
        <dbReference type="SAM" id="Phobius"/>
    </source>
</evidence>
<protein>
    <recommendedName>
        <fullName evidence="8">Biotin transporter</fullName>
    </recommendedName>
</protein>
<feature type="transmembrane region" description="Helical" evidence="9">
    <location>
        <begin position="110"/>
        <end position="132"/>
    </location>
</feature>
<evidence type="ECO:0000256" key="2">
    <source>
        <dbReference type="ARBA" id="ARBA00010692"/>
    </source>
</evidence>
<gene>
    <name evidence="10" type="ORF">HND93_09720</name>
</gene>
<organism evidence="10 11">
    <name type="scientific">Azospirillum oleiclasticum</name>
    <dbReference type="NCBI Taxonomy" id="2735135"/>
    <lineage>
        <taxon>Bacteria</taxon>
        <taxon>Pseudomonadati</taxon>
        <taxon>Pseudomonadota</taxon>
        <taxon>Alphaproteobacteria</taxon>
        <taxon>Rhodospirillales</taxon>
        <taxon>Azospirillaceae</taxon>
        <taxon>Azospirillum</taxon>
    </lineage>
</organism>
<dbReference type="EMBL" id="JABFDB010000005">
    <property type="protein sequence ID" value="NYZ19991.1"/>
    <property type="molecule type" value="Genomic_DNA"/>
</dbReference>
<evidence type="ECO:0000256" key="3">
    <source>
        <dbReference type="ARBA" id="ARBA00022448"/>
    </source>
</evidence>
<proteinExistence type="inferred from homology"/>
<dbReference type="PIRSF" id="PIRSF016661">
    <property type="entry name" value="BioY"/>
    <property type="match status" value="1"/>
</dbReference>
<name>A0ABX2T6R5_9PROT</name>